<reference evidence="2 3" key="1">
    <citation type="journal article" date="2014" name="Genome Biol. Evol.">
        <title>The genome of the myxosporean Thelohanellus kitauei shows adaptations to nutrient acquisition within its fish host.</title>
        <authorList>
            <person name="Yang Y."/>
            <person name="Xiong J."/>
            <person name="Zhou Z."/>
            <person name="Huo F."/>
            <person name="Miao W."/>
            <person name="Ran C."/>
            <person name="Liu Y."/>
            <person name="Zhang J."/>
            <person name="Feng J."/>
            <person name="Wang M."/>
            <person name="Wang M."/>
            <person name="Wang L."/>
            <person name="Yao B."/>
        </authorList>
    </citation>
    <scope>NUCLEOTIDE SEQUENCE [LARGE SCALE GENOMIC DNA]</scope>
    <source>
        <strain evidence="2">Wuqing</strain>
    </source>
</reference>
<sequence>MIDRTCHSDDFEIWYERRYFGKCFRGKEVSYVKKKPLAMCIDNRTVILPTIKPCPCSIEDFNCKPNYYHEDVLCVMDPFRNFTESNKICRDGGKPLIRWNGYDNSLHRFQKLDTELCIPRSIGIDKFSKYADYCISNST</sequence>
<dbReference type="PANTHER" id="PTHR12106:SF27">
    <property type="entry name" value="SORTILIN-RELATED RECEPTOR"/>
    <property type="match status" value="1"/>
</dbReference>
<keyword evidence="3" id="KW-1185">Reference proteome</keyword>
<dbReference type="InterPro" id="IPR050310">
    <property type="entry name" value="VPS10-sortilin"/>
</dbReference>
<feature type="domain" description="Sortilin C-terminal" evidence="1">
    <location>
        <begin position="2"/>
        <end position="93"/>
    </location>
</feature>
<dbReference type="Proteomes" id="UP000031668">
    <property type="component" value="Unassembled WGS sequence"/>
</dbReference>
<organism evidence="2 3">
    <name type="scientific">Thelohanellus kitauei</name>
    <name type="common">Myxosporean</name>
    <dbReference type="NCBI Taxonomy" id="669202"/>
    <lineage>
        <taxon>Eukaryota</taxon>
        <taxon>Metazoa</taxon>
        <taxon>Cnidaria</taxon>
        <taxon>Myxozoa</taxon>
        <taxon>Myxosporea</taxon>
        <taxon>Bivalvulida</taxon>
        <taxon>Platysporina</taxon>
        <taxon>Myxobolidae</taxon>
        <taxon>Thelohanellus</taxon>
    </lineage>
</organism>
<dbReference type="AlphaFoldDB" id="A0A0C2J3B0"/>
<dbReference type="PANTHER" id="PTHR12106">
    <property type="entry name" value="SORTILIN RELATED"/>
    <property type="match status" value="1"/>
</dbReference>
<protein>
    <recommendedName>
        <fullName evidence="1">Sortilin C-terminal domain-containing protein</fullName>
    </recommendedName>
</protein>
<dbReference type="OrthoDB" id="443634at2759"/>
<dbReference type="InterPro" id="IPR031777">
    <property type="entry name" value="Sortilin_C"/>
</dbReference>
<evidence type="ECO:0000313" key="3">
    <source>
        <dbReference type="Proteomes" id="UP000031668"/>
    </source>
</evidence>
<comment type="caution">
    <text evidence="2">The sequence shown here is derived from an EMBL/GenBank/DDBJ whole genome shotgun (WGS) entry which is preliminary data.</text>
</comment>
<evidence type="ECO:0000313" key="2">
    <source>
        <dbReference type="EMBL" id="KII63552.1"/>
    </source>
</evidence>
<proteinExistence type="predicted"/>
<gene>
    <name evidence="2" type="ORF">RF11_16359</name>
</gene>
<evidence type="ECO:0000259" key="1">
    <source>
        <dbReference type="Pfam" id="PF15901"/>
    </source>
</evidence>
<name>A0A0C2J3B0_THEKT</name>
<dbReference type="EMBL" id="JWZT01004658">
    <property type="protein sequence ID" value="KII63552.1"/>
    <property type="molecule type" value="Genomic_DNA"/>
</dbReference>
<accession>A0A0C2J3B0</accession>
<dbReference type="Pfam" id="PF15901">
    <property type="entry name" value="Sortilin_C"/>
    <property type="match status" value="1"/>
</dbReference>